<reference evidence="1 2" key="1">
    <citation type="journal article" date="2018" name="Biotechnol. Adv.">
        <title>Improved genomic resources and new bioinformatic workflow for the carcinogenic parasite Clonorchis sinensis: Biotechnological implications.</title>
        <authorList>
            <person name="Wang D."/>
            <person name="Korhonen P.K."/>
            <person name="Gasser R.B."/>
            <person name="Young N.D."/>
        </authorList>
    </citation>
    <scope>NUCLEOTIDE SEQUENCE [LARGE SCALE GENOMIC DNA]</scope>
    <source>
        <strain evidence="1">Cs-k2</strain>
    </source>
</reference>
<sequence length="105" mass="11538">MQASGLYCKRRRRLLYKKLTTTTPLTSNSSHIFQCLQPDAVGITQSHPGRRVAPTAPRLFGISFIPLCQSGVGHFSASAPLNWAENSTRWFDIRNAASGAGHILQ</sequence>
<name>A0A3R7D9J1_CLOSI</name>
<accession>A0A3R7D9J1</accession>
<organism evidence="1 2">
    <name type="scientific">Clonorchis sinensis</name>
    <name type="common">Chinese liver fluke</name>
    <dbReference type="NCBI Taxonomy" id="79923"/>
    <lineage>
        <taxon>Eukaryota</taxon>
        <taxon>Metazoa</taxon>
        <taxon>Spiralia</taxon>
        <taxon>Lophotrochozoa</taxon>
        <taxon>Platyhelminthes</taxon>
        <taxon>Trematoda</taxon>
        <taxon>Digenea</taxon>
        <taxon>Opisthorchiida</taxon>
        <taxon>Opisthorchiata</taxon>
        <taxon>Opisthorchiidae</taxon>
        <taxon>Clonorchis</taxon>
    </lineage>
</organism>
<reference evidence="1 2" key="2">
    <citation type="journal article" date="2021" name="Genomics">
        <title>High-quality reference genome for Clonorchis sinensis.</title>
        <authorList>
            <person name="Young N.D."/>
            <person name="Stroehlein A.J."/>
            <person name="Kinkar L."/>
            <person name="Wang T."/>
            <person name="Sohn W.M."/>
            <person name="Chang B.C.H."/>
            <person name="Kaur P."/>
            <person name="Weisz D."/>
            <person name="Dudchenko O."/>
            <person name="Aiden E.L."/>
            <person name="Korhonen P.K."/>
            <person name="Gasser R.B."/>
        </authorList>
    </citation>
    <scope>NUCLEOTIDE SEQUENCE [LARGE SCALE GENOMIC DNA]</scope>
    <source>
        <strain evidence="1">Cs-k2</strain>
    </source>
</reference>
<comment type="caution">
    <text evidence="1">The sequence shown here is derived from an EMBL/GenBank/DDBJ whole genome shotgun (WGS) entry which is preliminary data.</text>
</comment>
<proteinExistence type="predicted"/>
<keyword evidence="2" id="KW-1185">Reference proteome</keyword>
<evidence type="ECO:0000313" key="2">
    <source>
        <dbReference type="Proteomes" id="UP000286415"/>
    </source>
</evidence>
<dbReference type="InParanoid" id="A0A3R7D9J1"/>
<dbReference type="AlphaFoldDB" id="A0A3R7D9J1"/>
<evidence type="ECO:0000313" key="1">
    <source>
        <dbReference type="EMBL" id="KAG5452048.1"/>
    </source>
</evidence>
<gene>
    <name evidence="1" type="ORF">CSKR_110658</name>
</gene>
<protein>
    <submittedName>
        <fullName evidence="1">Uncharacterized protein</fullName>
    </submittedName>
</protein>
<dbReference type="Proteomes" id="UP000286415">
    <property type="component" value="Unassembled WGS sequence"/>
</dbReference>
<dbReference type="EMBL" id="NIRI02000042">
    <property type="protein sequence ID" value="KAG5452048.1"/>
    <property type="molecule type" value="Genomic_DNA"/>
</dbReference>